<feature type="transmembrane region" description="Helical" evidence="10">
    <location>
        <begin position="131"/>
        <end position="153"/>
    </location>
</feature>
<dbReference type="HOGENOM" id="CLU_007946_9_0_11"/>
<feature type="transmembrane region" description="Helical" evidence="10">
    <location>
        <begin position="78"/>
        <end position="97"/>
    </location>
</feature>
<dbReference type="Pfam" id="PF00324">
    <property type="entry name" value="AA_permease"/>
    <property type="match status" value="1"/>
</dbReference>
<accession>C8XDP0</accession>
<feature type="transmembrane region" description="Helical" evidence="10">
    <location>
        <begin position="53"/>
        <end position="72"/>
    </location>
</feature>
<evidence type="ECO:0000256" key="2">
    <source>
        <dbReference type="ARBA" id="ARBA00008583"/>
    </source>
</evidence>
<feature type="region of interest" description="Disordered" evidence="9">
    <location>
        <begin position="1"/>
        <end position="29"/>
    </location>
</feature>
<reference evidence="12 13" key="2">
    <citation type="journal article" date="2010" name="Stand. Genomic Sci.">
        <title>Complete genome sequence of Nakamurella multipartita type strain (Y-104).</title>
        <authorList>
            <person name="Tice H."/>
            <person name="Mayilraj S."/>
            <person name="Sims D."/>
            <person name="Lapidus A."/>
            <person name="Nolan M."/>
            <person name="Lucas S."/>
            <person name="Glavina Del Rio T."/>
            <person name="Copeland A."/>
            <person name="Cheng J.F."/>
            <person name="Meincke L."/>
            <person name="Bruce D."/>
            <person name="Goodwin L."/>
            <person name="Pitluck S."/>
            <person name="Ivanova N."/>
            <person name="Mavromatis K."/>
            <person name="Ovchinnikova G."/>
            <person name="Pati A."/>
            <person name="Chen A."/>
            <person name="Palaniappan K."/>
            <person name="Land M."/>
            <person name="Hauser L."/>
            <person name="Chang Y.J."/>
            <person name="Jeffries C.D."/>
            <person name="Detter J.C."/>
            <person name="Brettin T."/>
            <person name="Rohde M."/>
            <person name="Goker M."/>
            <person name="Bristow J."/>
            <person name="Eisen J.A."/>
            <person name="Markowitz V."/>
            <person name="Hugenholtz P."/>
            <person name="Kyrpides N.C."/>
            <person name="Klenk H.P."/>
            <person name="Chen F."/>
        </authorList>
    </citation>
    <scope>NUCLEOTIDE SEQUENCE [LARGE SCALE GENOMIC DNA]</scope>
    <source>
        <strain evidence="13">ATCC 700099 / DSM 44233 / CIP 104796 / JCM 9543 / NBRC 105858 / Y-104</strain>
    </source>
</reference>
<dbReference type="STRING" id="479431.Namu_1301"/>
<protein>
    <submittedName>
        <fullName evidence="12">Amino acid permease-associated region</fullName>
    </submittedName>
</protein>
<evidence type="ECO:0000313" key="13">
    <source>
        <dbReference type="Proteomes" id="UP000002218"/>
    </source>
</evidence>
<proteinExistence type="inferred from homology"/>
<evidence type="ECO:0000256" key="3">
    <source>
        <dbReference type="ARBA" id="ARBA00022448"/>
    </source>
</evidence>
<feature type="transmembrane region" description="Helical" evidence="10">
    <location>
        <begin position="323"/>
        <end position="350"/>
    </location>
</feature>
<sequence>MTISTNPSNEPRSGVHPTYHHPSPEQTESHLTELFQEEEQGYHKGLKARQVQMIAIGGAIGTGLFLGAGGRLAQAGPALVFIYALCGFFAFLVLRALGELVLHRPSSGSFVSYAREFYGEKAAFAAGWMYWLNWAMTAIVDVTAVALYMKFFGKYSPFINSVPQWVWALVALGVVLALNMVSVKVFGELEFWFALIKVVALVAFLLVGTYFVIFGTPIDGQPVGFSLIADNGGWLPNGLLPAIVIIQGVVFAYASIELIGTTAGETANPEKVMPKAINTVILRIGVFYVGSVLLLVLLLPYTAYQAGVSPFVTFFDSIGVNGVGVIMNLVVLTAALSSLNAGLYSTGRILHSMAKNGSAPKYAGRMNKAGVPYGGITITAAVTLLGVGLNAVVPEEAFEIVLNVASLGIVAAWATIVLCQIRLKQWADKGLLKRPSFRMIGAPFTSYLTLGFLAAVLVLIGFDYPVGTYTIGSLVIIVPLLVLGWFLCRGRIAAIAQERASITGQYPVVANPTPITPATDPADPESPTDTPPAR</sequence>
<evidence type="ECO:0000256" key="1">
    <source>
        <dbReference type="ARBA" id="ARBA00004651"/>
    </source>
</evidence>
<keyword evidence="8 10" id="KW-0472">Membrane</keyword>
<feature type="compositionally biased region" description="Low complexity" evidence="9">
    <location>
        <begin position="512"/>
        <end position="521"/>
    </location>
</feature>
<dbReference type="PROSITE" id="PS00218">
    <property type="entry name" value="AMINO_ACID_PERMEASE_1"/>
    <property type="match status" value="1"/>
</dbReference>
<dbReference type="GO" id="GO:0055085">
    <property type="term" value="P:transmembrane transport"/>
    <property type="evidence" value="ECO:0007669"/>
    <property type="project" value="InterPro"/>
</dbReference>
<dbReference type="PANTHER" id="PTHR43495:SF1">
    <property type="entry name" value="L-ASPARAGINE PERMEASE"/>
    <property type="match status" value="1"/>
</dbReference>
<dbReference type="GO" id="GO:0006865">
    <property type="term" value="P:amino acid transport"/>
    <property type="evidence" value="ECO:0007669"/>
    <property type="project" value="UniProtKB-KW"/>
</dbReference>
<feature type="transmembrane region" description="Helical" evidence="10">
    <location>
        <begin position="280"/>
        <end position="303"/>
    </location>
</feature>
<dbReference type="EMBL" id="CP001737">
    <property type="protein sequence ID" value="ACV77704.1"/>
    <property type="molecule type" value="Genomic_DNA"/>
</dbReference>
<feature type="transmembrane region" description="Helical" evidence="10">
    <location>
        <begin position="400"/>
        <end position="419"/>
    </location>
</feature>
<feature type="domain" description="Amino acid permease/ SLC12A" evidence="11">
    <location>
        <begin position="51"/>
        <end position="485"/>
    </location>
</feature>
<dbReference type="eggNOG" id="COG1113">
    <property type="taxonomic scope" value="Bacteria"/>
</dbReference>
<reference evidence="13" key="1">
    <citation type="submission" date="2009-09" db="EMBL/GenBank/DDBJ databases">
        <title>The complete genome of Nakamurella multipartita DSM 44233.</title>
        <authorList>
            <consortium name="US DOE Joint Genome Institute (JGI-PGF)"/>
            <person name="Lucas S."/>
            <person name="Copeland A."/>
            <person name="Lapidus A."/>
            <person name="Glavina del Rio T."/>
            <person name="Dalin E."/>
            <person name="Tice H."/>
            <person name="Bruce D."/>
            <person name="Goodwin L."/>
            <person name="Pitluck S."/>
            <person name="Kyrpides N."/>
            <person name="Mavromatis K."/>
            <person name="Ivanova N."/>
            <person name="Ovchinnikova G."/>
            <person name="Sims D."/>
            <person name="Meincke L."/>
            <person name="Brettin T."/>
            <person name="Detter J.C."/>
            <person name="Han C."/>
            <person name="Larimer F."/>
            <person name="Land M."/>
            <person name="Hauser L."/>
            <person name="Markowitz V."/>
            <person name="Cheng J.-F."/>
            <person name="Hugenholtz P."/>
            <person name="Woyke T."/>
            <person name="Wu D."/>
            <person name="Klenk H.-P."/>
            <person name="Eisen J.A."/>
        </authorList>
    </citation>
    <scope>NUCLEOTIDE SEQUENCE [LARGE SCALE GENOMIC DNA]</scope>
    <source>
        <strain evidence="13">ATCC 700099 / DSM 44233 / CIP 104796 / JCM 9543 / NBRC 105858 / Y-104</strain>
    </source>
</reference>
<feature type="transmembrane region" description="Helical" evidence="10">
    <location>
        <begin position="165"/>
        <end position="186"/>
    </location>
</feature>
<dbReference type="InterPro" id="IPR004840">
    <property type="entry name" value="Amino_acid_permease_CS"/>
</dbReference>
<evidence type="ECO:0000256" key="9">
    <source>
        <dbReference type="SAM" id="MobiDB-lite"/>
    </source>
</evidence>
<feature type="transmembrane region" description="Helical" evidence="10">
    <location>
        <begin position="440"/>
        <end position="462"/>
    </location>
</feature>
<organism evidence="12 13">
    <name type="scientific">Nakamurella multipartita (strain ATCC 700099 / DSM 44233 / CIP 104796 / JCM 9543 / NBRC 105858 / Y-104)</name>
    <name type="common">Microsphaera multipartita</name>
    <dbReference type="NCBI Taxonomy" id="479431"/>
    <lineage>
        <taxon>Bacteria</taxon>
        <taxon>Bacillati</taxon>
        <taxon>Actinomycetota</taxon>
        <taxon>Actinomycetes</taxon>
        <taxon>Nakamurellales</taxon>
        <taxon>Nakamurellaceae</taxon>
        <taxon>Nakamurella</taxon>
    </lineage>
</organism>
<evidence type="ECO:0000256" key="8">
    <source>
        <dbReference type="ARBA" id="ARBA00023136"/>
    </source>
</evidence>
<comment type="similarity">
    <text evidence="2">Belongs to the amino acid-polyamine-organocation (APC) superfamily. Amino acid transporter (AAT) (TC 2.A.3.1) family.</text>
</comment>
<feature type="compositionally biased region" description="Polar residues" evidence="9">
    <location>
        <begin position="1"/>
        <end position="11"/>
    </location>
</feature>
<comment type="subcellular location">
    <subcellularLocation>
        <location evidence="1">Cell membrane</location>
        <topology evidence="1">Multi-pass membrane protein</topology>
    </subcellularLocation>
</comment>
<dbReference type="FunCoup" id="C8XDP0">
    <property type="interactions" value="22"/>
</dbReference>
<evidence type="ECO:0000256" key="5">
    <source>
        <dbReference type="ARBA" id="ARBA00022692"/>
    </source>
</evidence>
<evidence type="ECO:0000259" key="11">
    <source>
        <dbReference type="Pfam" id="PF00324"/>
    </source>
</evidence>
<dbReference type="InParanoid" id="C8XDP0"/>
<feature type="transmembrane region" description="Helical" evidence="10">
    <location>
        <begin position="468"/>
        <end position="488"/>
    </location>
</feature>
<dbReference type="Gene3D" id="1.20.1740.10">
    <property type="entry name" value="Amino acid/polyamine transporter I"/>
    <property type="match status" value="1"/>
</dbReference>
<evidence type="ECO:0000313" key="12">
    <source>
        <dbReference type="EMBL" id="ACV77704.1"/>
    </source>
</evidence>
<feature type="transmembrane region" description="Helical" evidence="10">
    <location>
        <begin position="371"/>
        <end position="394"/>
    </location>
</feature>
<dbReference type="GO" id="GO:0005886">
    <property type="term" value="C:plasma membrane"/>
    <property type="evidence" value="ECO:0007669"/>
    <property type="project" value="UniProtKB-SubCell"/>
</dbReference>
<name>C8XDP0_NAKMY</name>
<dbReference type="PIRSF" id="PIRSF006060">
    <property type="entry name" value="AA_transporter"/>
    <property type="match status" value="1"/>
</dbReference>
<dbReference type="Proteomes" id="UP000002218">
    <property type="component" value="Chromosome"/>
</dbReference>
<dbReference type="AlphaFoldDB" id="C8XDP0"/>
<keyword evidence="3" id="KW-0813">Transport</keyword>
<feature type="transmembrane region" description="Helical" evidence="10">
    <location>
        <begin position="238"/>
        <end position="259"/>
    </location>
</feature>
<evidence type="ECO:0000256" key="4">
    <source>
        <dbReference type="ARBA" id="ARBA00022475"/>
    </source>
</evidence>
<keyword evidence="6" id="KW-0029">Amino-acid transport</keyword>
<feature type="transmembrane region" description="Helical" evidence="10">
    <location>
        <begin position="198"/>
        <end position="218"/>
    </location>
</feature>
<keyword evidence="4" id="KW-1003">Cell membrane</keyword>
<evidence type="ECO:0000256" key="6">
    <source>
        <dbReference type="ARBA" id="ARBA00022970"/>
    </source>
</evidence>
<gene>
    <name evidence="12" type="ordered locus">Namu_1301</name>
</gene>
<dbReference type="KEGG" id="nml:Namu_1301"/>
<dbReference type="RefSeq" id="WP_015746612.1">
    <property type="nucleotide sequence ID" value="NC_013235.1"/>
</dbReference>
<keyword evidence="7 10" id="KW-1133">Transmembrane helix</keyword>
<keyword evidence="5 10" id="KW-0812">Transmembrane</keyword>
<evidence type="ECO:0000256" key="7">
    <source>
        <dbReference type="ARBA" id="ARBA00022989"/>
    </source>
</evidence>
<evidence type="ECO:0000256" key="10">
    <source>
        <dbReference type="SAM" id="Phobius"/>
    </source>
</evidence>
<dbReference type="PANTHER" id="PTHR43495">
    <property type="entry name" value="GABA PERMEASE"/>
    <property type="match status" value="1"/>
</dbReference>
<dbReference type="FunFam" id="1.20.1740.10:FF:000001">
    <property type="entry name" value="Amino acid permease"/>
    <property type="match status" value="1"/>
</dbReference>
<keyword evidence="13" id="KW-1185">Reference proteome</keyword>
<dbReference type="InterPro" id="IPR004841">
    <property type="entry name" value="AA-permease/SLC12A_dom"/>
</dbReference>
<feature type="region of interest" description="Disordered" evidence="9">
    <location>
        <begin position="512"/>
        <end position="534"/>
    </location>
</feature>